<dbReference type="InterPro" id="IPR043147">
    <property type="entry name" value="Penicillin_amidase_A-knob"/>
</dbReference>
<sequence length="864" mass="91707">MGEEKYIVTRTVLRSVVCAFALTAFAASPAAAKTDYAATNSAFNILTAGEAGDLISSENSVDQGRMYDALTPLRGNVTMADIQGGSYFKSEAFVTIKNNVTPAGYRCSHPPGKANIWVCNDSKKVPHVYVNSRTDGAWVMGFLAARDRGLLISFGRGPGYVSALSVPGISAFGLINQARGFAPSAAAKAFMTKQISDFRKAGSANAAVVADFTQWTAGVGAWYKAYGTSEEKAAAVSNPWTVEDGFAAFSFIGSIFGNGGGGEVGNSNLLAKLQDSYGAGNGLKIYRDFRHSNDLDAPVSWKDTTFPYNVQPTNTLASAIAGSKVIDANSTNNTFTRVAGAEPTKRYMSNALLVPASRSTTGKPLAVMGPQLGYYYPEIVMEVDIHGGGYDFRGAVAPVAPYGLIGRGPDFAWSLTSASSDNTDQFVEKLCVPGGGTPTRSSKYYEYKGVCKAMTTFDAGLLSAKGGDPARELSFYETVHGPVSGTVTIDGAPYAVANFRANRGREPYSALALADLTLGKVKSSKTFFTTANKFDTTFNWHYVDNKNICFFSSGRLPVRATGLDSSLPTLGTGAYDWKGFISQNTHPHGCNPKAVAGDNASALITNWNNHPAKGWAAADDEWGYASTHRMGLFQRLFRTTRTAGKTLKLNDVVAVMNQAGSEDTSAVNAWPNVKRVLLSGTGKTMSAAAPDSGTATFAQAIDTWVTTHDASRVDTNLDGVFDEAGVGNWGVAWPKLINAIVEGRLSVENANAVLGHGGRGDKTNNSMGVGFANKDLGTLLGGDTFKSHYSQTYCGGAGGLTACRTALWAALQAASSLTITENPLSQRVHFGPVNPIDPLTGTEFTMRWVNRPTFQQAISFSSHR</sequence>
<dbReference type="InterPro" id="IPR043146">
    <property type="entry name" value="Penicillin_amidase_N_B-knob"/>
</dbReference>
<dbReference type="GO" id="GO:0016811">
    <property type="term" value="F:hydrolase activity, acting on carbon-nitrogen (but not peptide) bonds, in linear amides"/>
    <property type="evidence" value="ECO:0007669"/>
    <property type="project" value="InterPro"/>
</dbReference>
<dbReference type="InterPro" id="IPR029055">
    <property type="entry name" value="Ntn_hydrolases_N"/>
</dbReference>
<evidence type="ECO:0000256" key="3">
    <source>
        <dbReference type="ARBA" id="ARBA00023145"/>
    </source>
</evidence>
<evidence type="ECO:0000313" key="4">
    <source>
        <dbReference type="EMBL" id="CAB4880378.1"/>
    </source>
</evidence>
<dbReference type="SUPFAM" id="SSF56235">
    <property type="entry name" value="N-terminal nucleophile aminohydrolases (Ntn hydrolases)"/>
    <property type="match status" value="1"/>
</dbReference>
<dbReference type="PANTHER" id="PTHR34218">
    <property type="entry name" value="PEPTIDASE S45 PENICILLIN AMIDASE"/>
    <property type="match status" value="1"/>
</dbReference>
<accession>A0A6J7EF83</accession>
<dbReference type="Gene3D" id="1.10.439.10">
    <property type="entry name" value="Penicillin Amidohydrolase, domain 1"/>
    <property type="match status" value="1"/>
</dbReference>
<dbReference type="EMBL" id="CAFBLU010000029">
    <property type="protein sequence ID" value="CAB4880378.1"/>
    <property type="molecule type" value="Genomic_DNA"/>
</dbReference>
<protein>
    <submittedName>
        <fullName evidence="4">Unannotated protein</fullName>
    </submittedName>
</protein>
<gene>
    <name evidence="4" type="ORF">UFOPK3444_01357</name>
</gene>
<dbReference type="Gene3D" id="3.60.20.10">
    <property type="entry name" value="Glutamine Phosphoribosylpyrophosphate, subunit 1, domain 1"/>
    <property type="match status" value="1"/>
</dbReference>
<dbReference type="Gene3D" id="1.10.1400.10">
    <property type="match status" value="1"/>
</dbReference>
<proteinExistence type="inferred from homology"/>
<name>A0A6J7EF83_9ZZZZ</name>
<dbReference type="GO" id="GO:0017000">
    <property type="term" value="P:antibiotic biosynthetic process"/>
    <property type="evidence" value="ECO:0007669"/>
    <property type="project" value="InterPro"/>
</dbReference>
<dbReference type="InterPro" id="IPR023343">
    <property type="entry name" value="Penicillin_amidase_dom1"/>
</dbReference>
<organism evidence="4">
    <name type="scientific">freshwater metagenome</name>
    <dbReference type="NCBI Taxonomy" id="449393"/>
    <lineage>
        <taxon>unclassified sequences</taxon>
        <taxon>metagenomes</taxon>
        <taxon>ecological metagenomes</taxon>
    </lineage>
</organism>
<reference evidence="4" key="1">
    <citation type="submission" date="2020-05" db="EMBL/GenBank/DDBJ databases">
        <authorList>
            <person name="Chiriac C."/>
            <person name="Salcher M."/>
            <person name="Ghai R."/>
            <person name="Kavagutti S V."/>
        </authorList>
    </citation>
    <scope>NUCLEOTIDE SEQUENCE</scope>
</reference>
<dbReference type="Gene3D" id="2.30.120.10">
    <property type="match status" value="1"/>
</dbReference>
<evidence type="ECO:0000256" key="1">
    <source>
        <dbReference type="ARBA" id="ARBA00006586"/>
    </source>
</evidence>
<dbReference type="Gene3D" id="1.10.287.150">
    <property type="match status" value="1"/>
</dbReference>
<dbReference type="PANTHER" id="PTHR34218:SF4">
    <property type="entry name" value="ACYL-HOMOSERINE LACTONE ACYLASE QUIP"/>
    <property type="match status" value="1"/>
</dbReference>
<dbReference type="AlphaFoldDB" id="A0A6J7EF83"/>
<keyword evidence="2" id="KW-0378">Hydrolase</keyword>
<dbReference type="InterPro" id="IPR002692">
    <property type="entry name" value="S45"/>
</dbReference>
<dbReference type="Pfam" id="PF01804">
    <property type="entry name" value="Penicil_amidase"/>
    <property type="match status" value="1"/>
</dbReference>
<comment type="similarity">
    <text evidence="1">Belongs to the peptidase S45 family.</text>
</comment>
<evidence type="ECO:0000256" key="2">
    <source>
        <dbReference type="ARBA" id="ARBA00022801"/>
    </source>
</evidence>
<keyword evidence="3" id="KW-0865">Zymogen</keyword>